<keyword evidence="9" id="KW-1185">Reference proteome</keyword>
<keyword evidence="2" id="KW-1003">Cell membrane</keyword>
<dbReference type="STRING" id="111780.Sta7437_0932"/>
<dbReference type="EMBL" id="CP003653">
    <property type="protein sequence ID" value="AFZ34514.1"/>
    <property type="molecule type" value="Genomic_DNA"/>
</dbReference>
<dbReference type="AlphaFoldDB" id="K9XQZ8"/>
<evidence type="ECO:0000313" key="9">
    <source>
        <dbReference type="Proteomes" id="UP000010473"/>
    </source>
</evidence>
<evidence type="ECO:0000256" key="3">
    <source>
        <dbReference type="ARBA" id="ARBA00022692"/>
    </source>
</evidence>
<feature type="transmembrane region" description="Helical" evidence="6">
    <location>
        <begin position="218"/>
        <end position="236"/>
    </location>
</feature>
<dbReference type="GO" id="GO:0005886">
    <property type="term" value="C:plasma membrane"/>
    <property type="evidence" value="ECO:0007669"/>
    <property type="project" value="UniProtKB-SubCell"/>
</dbReference>
<gene>
    <name evidence="8" type="ordered locus">Sta7437_0932</name>
</gene>
<proteinExistence type="predicted"/>
<feature type="transmembrane region" description="Helical" evidence="6">
    <location>
        <begin position="57"/>
        <end position="78"/>
    </location>
</feature>
<reference evidence="9" key="1">
    <citation type="journal article" date="2013" name="Proc. Natl. Acad. Sci. U.S.A.">
        <title>Improving the coverage of the cyanobacterial phylum using diversity-driven genome sequencing.</title>
        <authorList>
            <person name="Shih P.M."/>
            <person name="Wu D."/>
            <person name="Latifi A."/>
            <person name="Axen S.D."/>
            <person name="Fewer D.P."/>
            <person name="Talla E."/>
            <person name="Calteau A."/>
            <person name="Cai F."/>
            <person name="Tandeau de Marsac N."/>
            <person name="Rippka R."/>
            <person name="Herdman M."/>
            <person name="Sivonen K."/>
            <person name="Coursin T."/>
            <person name="Laurent T."/>
            <person name="Goodwin L."/>
            <person name="Nolan M."/>
            <person name="Davenport K.W."/>
            <person name="Han C.S."/>
            <person name="Rubin E.M."/>
            <person name="Eisen J.A."/>
            <person name="Woyke T."/>
            <person name="Gugger M."/>
            <person name="Kerfeld C.A."/>
        </authorList>
    </citation>
    <scope>NUCLEOTIDE SEQUENCE [LARGE SCALE GENOMIC DNA]</scope>
    <source>
        <strain evidence="9">ATCC 29371 / PCC 7437</strain>
    </source>
</reference>
<keyword evidence="4 6" id="KW-1133">Transmembrane helix</keyword>
<dbReference type="Proteomes" id="UP000010473">
    <property type="component" value="Chromosome"/>
</dbReference>
<dbReference type="PATRIC" id="fig|111780.3.peg.973"/>
<dbReference type="Pfam" id="PF01292">
    <property type="entry name" value="Ni_hydr_CYTB"/>
    <property type="match status" value="1"/>
</dbReference>
<sequence>MMPTKFSHPYQPLLLRILHGLTSLFAIAAIITAFWTYNTYDGRWGQVALPKFPEIEGIHGTFGLWTLLIFPFFVVYAFHRGQRRLIQSDSLKKITRFGQPIWWYTVHRSINTLSILALTFAVFSGKMMNEKWLPQGELNHIWYYAHLISWLILVIFIALHLLMSVKVGGIPLILSMINWQFRSQDSPTLWCKHITNWPSNFDHAIVKQWFLSLSTLKIIEIFVLISIVLAWVISIIKEII</sequence>
<dbReference type="HOGENOM" id="CLU_104593_0_0_3"/>
<evidence type="ECO:0000256" key="6">
    <source>
        <dbReference type="SAM" id="Phobius"/>
    </source>
</evidence>
<keyword evidence="3 6" id="KW-0812">Transmembrane</keyword>
<feature type="transmembrane region" description="Helical" evidence="6">
    <location>
        <begin position="12"/>
        <end position="37"/>
    </location>
</feature>
<name>K9XQZ8_STAC7</name>
<evidence type="ECO:0000313" key="8">
    <source>
        <dbReference type="EMBL" id="AFZ34514.1"/>
    </source>
</evidence>
<dbReference type="GO" id="GO:0022904">
    <property type="term" value="P:respiratory electron transport chain"/>
    <property type="evidence" value="ECO:0007669"/>
    <property type="project" value="InterPro"/>
</dbReference>
<evidence type="ECO:0000256" key="1">
    <source>
        <dbReference type="ARBA" id="ARBA00004651"/>
    </source>
</evidence>
<comment type="subcellular location">
    <subcellularLocation>
        <location evidence="1">Cell membrane</location>
        <topology evidence="1">Multi-pass membrane protein</topology>
    </subcellularLocation>
</comment>
<dbReference type="SUPFAM" id="SSF81342">
    <property type="entry name" value="Transmembrane di-heme cytochromes"/>
    <property type="match status" value="1"/>
</dbReference>
<dbReference type="eggNOG" id="COG1333">
    <property type="taxonomic scope" value="Bacteria"/>
</dbReference>
<accession>K9XQZ8</accession>
<dbReference type="InterPro" id="IPR016174">
    <property type="entry name" value="Di-haem_cyt_TM"/>
</dbReference>
<keyword evidence="5 6" id="KW-0472">Membrane</keyword>
<feature type="transmembrane region" description="Helical" evidence="6">
    <location>
        <begin position="101"/>
        <end position="123"/>
    </location>
</feature>
<dbReference type="KEGG" id="scs:Sta7437_0932"/>
<protein>
    <recommendedName>
        <fullName evidence="7">Cytochrome b561 bacterial/Ni-hydrogenase domain-containing protein</fullName>
    </recommendedName>
</protein>
<evidence type="ECO:0000256" key="4">
    <source>
        <dbReference type="ARBA" id="ARBA00022989"/>
    </source>
</evidence>
<evidence type="ECO:0000256" key="2">
    <source>
        <dbReference type="ARBA" id="ARBA00022475"/>
    </source>
</evidence>
<feature type="domain" description="Cytochrome b561 bacterial/Ni-hydrogenase" evidence="7">
    <location>
        <begin position="11"/>
        <end position="178"/>
    </location>
</feature>
<dbReference type="GO" id="GO:0009055">
    <property type="term" value="F:electron transfer activity"/>
    <property type="evidence" value="ECO:0007669"/>
    <property type="project" value="InterPro"/>
</dbReference>
<feature type="transmembrane region" description="Helical" evidence="6">
    <location>
        <begin position="143"/>
        <end position="163"/>
    </location>
</feature>
<evidence type="ECO:0000256" key="5">
    <source>
        <dbReference type="ARBA" id="ARBA00023136"/>
    </source>
</evidence>
<evidence type="ECO:0000259" key="7">
    <source>
        <dbReference type="Pfam" id="PF01292"/>
    </source>
</evidence>
<dbReference type="InterPro" id="IPR011577">
    <property type="entry name" value="Cyt_b561_bac/Ni-Hgenase"/>
</dbReference>
<organism evidence="8 9">
    <name type="scientific">Stanieria cyanosphaera (strain ATCC 29371 / PCC 7437)</name>
    <dbReference type="NCBI Taxonomy" id="111780"/>
    <lineage>
        <taxon>Bacteria</taxon>
        <taxon>Bacillati</taxon>
        <taxon>Cyanobacteriota</taxon>
        <taxon>Cyanophyceae</taxon>
        <taxon>Pleurocapsales</taxon>
        <taxon>Dermocarpellaceae</taxon>
        <taxon>Stanieria</taxon>
    </lineage>
</organism>